<organism evidence="2 3">
    <name type="scientific">Schaedlerella arabinosiphila</name>
    <dbReference type="NCBI Taxonomy" id="2044587"/>
    <lineage>
        <taxon>Bacteria</taxon>
        <taxon>Bacillati</taxon>
        <taxon>Bacillota</taxon>
        <taxon>Clostridia</taxon>
        <taxon>Lachnospirales</taxon>
        <taxon>Lachnospiraceae</taxon>
        <taxon>Schaedlerella</taxon>
    </lineage>
</organism>
<protein>
    <submittedName>
        <fullName evidence="2">Acyl carrier protein</fullName>
    </submittedName>
</protein>
<keyword evidence="3" id="KW-1185">Reference proteome</keyword>
<dbReference type="InterPro" id="IPR009081">
    <property type="entry name" value="PP-bd_ACP"/>
</dbReference>
<feature type="domain" description="Carrier" evidence="1">
    <location>
        <begin position="1"/>
        <end position="74"/>
    </location>
</feature>
<gene>
    <name evidence="2" type="ORF">EBB54_27625</name>
</gene>
<accession>A0A3R8LJI5</accession>
<dbReference type="EMBL" id="RHJS01000002">
    <property type="protein sequence ID" value="RRK34688.1"/>
    <property type="molecule type" value="Genomic_DNA"/>
</dbReference>
<dbReference type="Gene3D" id="1.10.1200.10">
    <property type="entry name" value="ACP-like"/>
    <property type="match status" value="1"/>
</dbReference>
<comment type="caution">
    <text evidence="2">The sequence shown here is derived from an EMBL/GenBank/DDBJ whole genome shotgun (WGS) entry which is preliminary data.</text>
</comment>
<dbReference type="InterPro" id="IPR036736">
    <property type="entry name" value="ACP-like_sf"/>
</dbReference>
<evidence type="ECO:0000259" key="1">
    <source>
        <dbReference type="PROSITE" id="PS50075"/>
    </source>
</evidence>
<evidence type="ECO:0000313" key="3">
    <source>
        <dbReference type="Proteomes" id="UP000274920"/>
    </source>
</evidence>
<dbReference type="AlphaFoldDB" id="A0A3R8LJI5"/>
<reference evidence="2" key="1">
    <citation type="submission" date="2018-10" db="EMBL/GenBank/DDBJ databases">
        <title>Schaedlerella arabinophila gen. nov. sp. nov., isolated from the mouse intestinal tract and comparative analysis with the genome of the closely related altered Schaedler flora strain ASF502.</title>
        <authorList>
            <person name="Miyake S."/>
            <person name="Soh M."/>
            <person name="Seedorf H."/>
        </authorList>
    </citation>
    <scope>NUCLEOTIDE SEQUENCE [LARGE SCALE GENOMIC DNA]</scope>
    <source>
        <strain evidence="2">DSM 106076</strain>
    </source>
</reference>
<sequence>MLEAILCMLDEIRPEFDYKESNNFIEDGLLDSFDIISLVNMIEEKYDIKIDGLDIIPENFFDAEAIVRLVKKSGGNI</sequence>
<proteinExistence type="predicted"/>
<dbReference type="PROSITE" id="PS50075">
    <property type="entry name" value="CARRIER"/>
    <property type="match status" value="1"/>
</dbReference>
<dbReference type="SUPFAM" id="SSF47336">
    <property type="entry name" value="ACP-like"/>
    <property type="match status" value="1"/>
</dbReference>
<dbReference type="Proteomes" id="UP000274920">
    <property type="component" value="Unassembled WGS sequence"/>
</dbReference>
<name>A0A3R8LJI5_9FIRM</name>
<evidence type="ECO:0000313" key="2">
    <source>
        <dbReference type="EMBL" id="RRK34688.1"/>
    </source>
</evidence>